<proteinExistence type="predicted"/>
<protein>
    <submittedName>
        <fullName evidence="1">Uncharacterized protein</fullName>
    </submittedName>
</protein>
<accession>A0A3A4B6C9</accession>
<name>A0A3A4B6C9_9ACTN</name>
<sequence length="205" mass="22074">MPVVALRGIRPYTPPRGPVHVPGWPGWAYRLDTPSLWRVAAPGTAAPCHLFQALAWCPRVEELLLERWPEGTRDQRGAGLGGRLKEARARVRVGDDSLVVPLAALAEAATWDAFPAAVGHRRRVPAPAAAHRGVPLSPRIGHILGAVVLHQAVNLPGAEAHAHDLAATTPRPAEPAPHLARRLTARFAGIRRHDRPVPALGRSLH</sequence>
<evidence type="ECO:0000313" key="2">
    <source>
        <dbReference type="Proteomes" id="UP000265768"/>
    </source>
</evidence>
<dbReference type="RefSeq" id="WP_119926043.1">
    <property type="nucleotide sequence ID" value="NZ_QZEY01000003.1"/>
</dbReference>
<dbReference type="EMBL" id="QZEY01000003">
    <property type="protein sequence ID" value="RJL33084.1"/>
    <property type="molecule type" value="Genomic_DNA"/>
</dbReference>
<comment type="caution">
    <text evidence="1">The sequence shown here is derived from an EMBL/GenBank/DDBJ whole genome shotgun (WGS) entry which is preliminary data.</text>
</comment>
<gene>
    <name evidence="1" type="ORF">D5H75_09490</name>
</gene>
<dbReference type="AlphaFoldDB" id="A0A3A4B6C9"/>
<evidence type="ECO:0000313" key="1">
    <source>
        <dbReference type="EMBL" id="RJL33084.1"/>
    </source>
</evidence>
<reference evidence="1 2" key="1">
    <citation type="submission" date="2018-09" db="EMBL/GenBank/DDBJ databases">
        <title>YIM 75507 draft genome.</title>
        <authorList>
            <person name="Tang S."/>
            <person name="Feng Y."/>
        </authorList>
    </citation>
    <scope>NUCLEOTIDE SEQUENCE [LARGE SCALE GENOMIC DNA]</scope>
    <source>
        <strain evidence="1 2">YIM 75507</strain>
    </source>
</reference>
<keyword evidence="2" id="KW-1185">Reference proteome</keyword>
<dbReference type="Proteomes" id="UP000265768">
    <property type="component" value="Unassembled WGS sequence"/>
</dbReference>
<organism evidence="1 2">
    <name type="scientific">Bailinhaonella thermotolerans</name>
    <dbReference type="NCBI Taxonomy" id="1070861"/>
    <lineage>
        <taxon>Bacteria</taxon>
        <taxon>Bacillati</taxon>
        <taxon>Actinomycetota</taxon>
        <taxon>Actinomycetes</taxon>
        <taxon>Streptosporangiales</taxon>
        <taxon>Streptosporangiaceae</taxon>
        <taxon>Bailinhaonella</taxon>
    </lineage>
</organism>